<dbReference type="OrthoDB" id="10003767at2759"/>
<accession>A0A0C9UI24</accession>
<dbReference type="Proteomes" id="UP000054279">
    <property type="component" value="Unassembled WGS sequence"/>
</dbReference>
<evidence type="ECO:0000313" key="1">
    <source>
        <dbReference type="EMBL" id="KIJ28592.1"/>
    </source>
</evidence>
<keyword evidence="2" id="KW-1185">Reference proteome</keyword>
<evidence type="ECO:0000313" key="2">
    <source>
        <dbReference type="Proteomes" id="UP000054279"/>
    </source>
</evidence>
<name>A0A0C9UI24_SPHS4</name>
<proteinExistence type="predicted"/>
<organism evidence="1 2">
    <name type="scientific">Sphaerobolus stellatus (strain SS14)</name>
    <dbReference type="NCBI Taxonomy" id="990650"/>
    <lineage>
        <taxon>Eukaryota</taxon>
        <taxon>Fungi</taxon>
        <taxon>Dikarya</taxon>
        <taxon>Basidiomycota</taxon>
        <taxon>Agaricomycotina</taxon>
        <taxon>Agaricomycetes</taxon>
        <taxon>Phallomycetidae</taxon>
        <taxon>Geastrales</taxon>
        <taxon>Sphaerobolaceae</taxon>
        <taxon>Sphaerobolus</taxon>
    </lineage>
</organism>
<reference evidence="1 2" key="1">
    <citation type="submission" date="2014-06" db="EMBL/GenBank/DDBJ databases">
        <title>Evolutionary Origins and Diversification of the Mycorrhizal Mutualists.</title>
        <authorList>
            <consortium name="DOE Joint Genome Institute"/>
            <consortium name="Mycorrhizal Genomics Consortium"/>
            <person name="Kohler A."/>
            <person name="Kuo A."/>
            <person name="Nagy L.G."/>
            <person name="Floudas D."/>
            <person name="Copeland A."/>
            <person name="Barry K.W."/>
            <person name="Cichocki N."/>
            <person name="Veneault-Fourrey C."/>
            <person name="LaButti K."/>
            <person name="Lindquist E.A."/>
            <person name="Lipzen A."/>
            <person name="Lundell T."/>
            <person name="Morin E."/>
            <person name="Murat C."/>
            <person name="Riley R."/>
            <person name="Ohm R."/>
            <person name="Sun H."/>
            <person name="Tunlid A."/>
            <person name="Henrissat B."/>
            <person name="Grigoriev I.V."/>
            <person name="Hibbett D.S."/>
            <person name="Martin F."/>
        </authorList>
    </citation>
    <scope>NUCLEOTIDE SEQUENCE [LARGE SCALE GENOMIC DNA]</scope>
    <source>
        <strain evidence="1 2">SS14</strain>
    </source>
</reference>
<dbReference type="EMBL" id="KN837302">
    <property type="protein sequence ID" value="KIJ28592.1"/>
    <property type="molecule type" value="Genomic_DNA"/>
</dbReference>
<gene>
    <name evidence="1" type="ORF">M422DRAFT_270095</name>
</gene>
<dbReference type="AlphaFoldDB" id="A0A0C9UI24"/>
<dbReference type="HOGENOM" id="CLU_1611835_0_0_1"/>
<sequence>MPVESPSFPVEDASNCSRSKIYQNISDVQITMRKRKNFRFLLDTLKYPTVSPFSKSNFRKEDNSLSLQPGILDPISGLRIGAINDSVFLDYLNQVPLELCDPFTSDQEWMEAAAYLGIPGTRTTDKDRYSFDKLVEVFDIAKKQFEYPKSSCTNYPGEQIRNKRR</sequence>
<protein>
    <submittedName>
        <fullName evidence="1">Uncharacterized protein</fullName>
    </submittedName>
</protein>